<dbReference type="EMBL" id="BANR01000011">
    <property type="protein sequence ID" value="GAC49319.1"/>
    <property type="molecule type" value="Genomic_DNA"/>
</dbReference>
<evidence type="ECO:0000256" key="6">
    <source>
        <dbReference type="ARBA" id="ARBA00022989"/>
    </source>
</evidence>
<evidence type="ECO:0000256" key="5">
    <source>
        <dbReference type="ARBA" id="ARBA00022970"/>
    </source>
</evidence>
<evidence type="ECO:0000256" key="2">
    <source>
        <dbReference type="ARBA" id="ARBA00022448"/>
    </source>
</evidence>
<evidence type="ECO:0000256" key="7">
    <source>
        <dbReference type="ARBA" id="ARBA00023136"/>
    </source>
</evidence>
<feature type="transmembrane region" description="Helical" evidence="8">
    <location>
        <begin position="260"/>
        <end position="283"/>
    </location>
</feature>
<dbReference type="GO" id="GO:0006865">
    <property type="term" value="P:amino acid transport"/>
    <property type="evidence" value="ECO:0007669"/>
    <property type="project" value="UniProtKB-KW"/>
</dbReference>
<dbReference type="PROSITE" id="PS50928">
    <property type="entry name" value="ABC_TM1"/>
    <property type="match status" value="1"/>
</dbReference>
<dbReference type="PANTHER" id="PTHR30614:SF0">
    <property type="entry name" value="L-CYSTINE TRANSPORT SYSTEM PERMEASE PROTEIN TCYL"/>
    <property type="match status" value="1"/>
</dbReference>
<dbReference type="Proteomes" id="UP000010988">
    <property type="component" value="Unassembled WGS sequence"/>
</dbReference>
<dbReference type="GO" id="GO:0043190">
    <property type="term" value="C:ATP-binding cassette (ABC) transporter complex"/>
    <property type="evidence" value="ECO:0007669"/>
    <property type="project" value="InterPro"/>
</dbReference>
<keyword evidence="7 8" id="KW-0472">Membrane</keyword>
<feature type="transmembrane region" description="Helical" evidence="8">
    <location>
        <begin position="114"/>
        <end position="134"/>
    </location>
</feature>
<dbReference type="InterPro" id="IPR000515">
    <property type="entry name" value="MetI-like"/>
</dbReference>
<dbReference type="PANTHER" id="PTHR30614">
    <property type="entry name" value="MEMBRANE COMPONENT OF AMINO ACID ABC TRANSPORTER"/>
    <property type="match status" value="1"/>
</dbReference>
<keyword evidence="5" id="KW-0029">Amino-acid transport</keyword>
<keyword evidence="11" id="KW-1185">Reference proteome</keyword>
<dbReference type="SUPFAM" id="SSF161098">
    <property type="entry name" value="MetI-like"/>
    <property type="match status" value="1"/>
</dbReference>
<comment type="similarity">
    <text evidence="8">Belongs to the binding-protein-dependent transport system permease family.</text>
</comment>
<gene>
    <name evidence="10" type="ORF">GOACH_11_01150</name>
</gene>
<dbReference type="STRING" id="1220583.GOACH_11_01150"/>
<dbReference type="OrthoDB" id="92598at2"/>
<evidence type="ECO:0000313" key="11">
    <source>
        <dbReference type="Proteomes" id="UP000010988"/>
    </source>
</evidence>
<dbReference type="eggNOG" id="COG0765">
    <property type="taxonomic scope" value="Bacteria"/>
</dbReference>
<name>L7KL26_9ACTN</name>
<sequence>MTAELSTAPPRAPLTSEPCDAELLSATLVKARKPGQWVSSVVVLVLAAMLVHTLITNPRFQWDVVGDYFFHDSILRGLGLTLWLTAAVMVCGFALGIVLAVMRLSSNPILSTLSAGYVWLIRSIPPLVQLLFWYELASLYPQLSLGIPFGPEFVKADTAHLFSGVLAAFVALTIDVAAFAAEIVRGGILSVDRGQAEAAEALGLSRYRIFRRIILPQAMPAIVPASGNLLIGLLKATSIVSVIAVQDLLYSTQLIYQQNYLILPLLLVATIWYIIVTSVLSIGQHFAERHYSRGNRSPQHSLWTTFRENLPLFGRVRTDLLRFDRRTRKAVDA</sequence>
<feature type="transmembrane region" description="Helical" evidence="8">
    <location>
        <begin position="37"/>
        <end position="55"/>
    </location>
</feature>
<proteinExistence type="inferred from homology"/>
<dbReference type="AlphaFoldDB" id="L7KL26"/>
<keyword evidence="2 8" id="KW-0813">Transport</keyword>
<evidence type="ECO:0000259" key="9">
    <source>
        <dbReference type="PROSITE" id="PS50928"/>
    </source>
</evidence>
<dbReference type="CDD" id="cd06261">
    <property type="entry name" value="TM_PBP2"/>
    <property type="match status" value="1"/>
</dbReference>
<dbReference type="NCBIfam" id="TIGR01726">
    <property type="entry name" value="HEQRo_perm_3TM"/>
    <property type="match status" value="1"/>
</dbReference>
<keyword evidence="6 8" id="KW-1133">Transmembrane helix</keyword>
<accession>L7KL26</accession>
<keyword evidence="3" id="KW-1003">Cell membrane</keyword>
<dbReference type="Pfam" id="PF00528">
    <property type="entry name" value="BPD_transp_1"/>
    <property type="match status" value="1"/>
</dbReference>
<dbReference type="Gene3D" id="1.10.3720.10">
    <property type="entry name" value="MetI-like"/>
    <property type="match status" value="1"/>
</dbReference>
<evidence type="ECO:0000256" key="3">
    <source>
        <dbReference type="ARBA" id="ARBA00022475"/>
    </source>
</evidence>
<reference evidence="10 11" key="1">
    <citation type="submission" date="2012-12" db="EMBL/GenBank/DDBJ databases">
        <title>Whole genome shotgun sequence of Gordonia aichiensis NBRC 108223.</title>
        <authorList>
            <person name="Isaki-Nakamura S."/>
            <person name="Hosoyama A."/>
            <person name="Tsuchikane K."/>
            <person name="Ando Y."/>
            <person name="Baba S."/>
            <person name="Ohji S."/>
            <person name="Hamada M."/>
            <person name="Tamura T."/>
            <person name="Yamazoe A."/>
            <person name="Yamazaki S."/>
            <person name="Fujita N."/>
        </authorList>
    </citation>
    <scope>NUCLEOTIDE SEQUENCE [LARGE SCALE GENOMIC DNA]</scope>
    <source>
        <strain evidence="10 11">NBRC 108223</strain>
    </source>
</reference>
<organism evidence="10 11">
    <name type="scientific">Gordonia aichiensis NBRC 108223</name>
    <dbReference type="NCBI Taxonomy" id="1220583"/>
    <lineage>
        <taxon>Bacteria</taxon>
        <taxon>Bacillati</taxon>
        <taxon>Actinomycetota</taxon>
        <taxon>Actinomycetes</taxon>
        <taxon>Mycobacteriales</taxon>
        <taxon>Gordoniaceae</taxon>
        <taxon>Gordonia</taxon>
    </lineage>
</organism>
<evidence type="ECO:0000313" key="10">
    <source>
        <dbReference type="EMBL" id="GAC49319.1"/>
    </source>
</evidence>
<dbReference type="RefSeq" id="WP_005175375.1">
    <property type="nucleotide sequence ID" value="NZ_BANR01000011.1"/>
</dbReference>
<feature type="transmembrane region" description="Helical" evidence="8">
    <location>
        <begin position="161"/>
        <end position="184"/>
    </location>
</feature>
<feature type="transmembrane region" description="Helical" evidence="8">
    <location>
        <begin position="75"/>
        <end position="102"/>
    </location>
</feature>
<dbReference type="GO" id="GO:0022857">
    <property type="term" value="F:transmembrane transporter activity"/>
    <property type="evidence" value="ECO:0007669"/>
    <property type="project" value="InterPro"/>
</dbReference>
<comment type="subcellular location">
    <subcellularLocation>
        <location evidence="1 8">Cell membrane</location>
        <topology evidence="1 8">Multi-pass membrane protein</topology>
    </subcellularLocation>
</comment>
<protein>
    <submittedName>
        <fullName evidence="10">Putative amino acid ABC transporter permease protein</fullName>
    </submittedName>
</protein>
<keyword evidence="4 8" id="KW-0812">Transmembrane</keyword>
<dbReference type="InterPro" id="IPR035906">
    <property type="entry name" value="MetI-like_sf"/>
</dbReference>
<dbReference type="InterPro" id="IPR043429">
    <property type="entry name" value="ArtM/GltK/GlnP/TcyL/YhdX-like"/>
</dbReference>
<dbReference type="InterPro" id="IPR010065">
    <property type="entry name" value="AA_ABC_transptr_permease_3TM"/>
</dbReference>
<feature type="transmembrane region" description="Helical" evidence="8">
    <location>
        <begin position="221"/>
        <end position="245"/>
    </location>
</feature>
<feature type="domain" description="ABC transmembrane type-1" evidence="9">
    <location>
        <begin position="78"/>
        <end position="284"/>
    </location>
</feature>
<evidence type="ECO:0000256" key="1">
    <source>
        <dbReference type="ARBA" id="ARBA00004651"/>
    </source>
</evidence>
<evidence type="ECO:0000256" key="8">
    <source>
        <dbReference type="RuleBase" id="RU363032"/>
    </source>
</evidence>
<comment type="caution">
    <text evidence="10">The sequence shown here is derived from an EMBL/GenBank/DDBJ whole genome shotgun (WGS) entry which is preliminary data.</text>
</comment>
<evidence type="ECO:0000256" key="4">
    <source>
        <dbReference type="ARBA" id="ARBA00022692"/>
    </source>
</evidence>